<dbReference type="InterPro" id="IPR057522">
    <property type="entry name" value="HofO_C"/>
</dbReference>
<organism evidence="3 4">
    <name type="scientific">Pantoea osteomyelitidis</name>
    <dbReference type="NCBI Taxonomy" id="3230026"/>
    <lineage>
        <taxon>Bacteria</taxon>
        <taxon>Pseudomonadati</taxon>
        <taxon>Pseudomonadota</taxon>
        <taxon>Gammaproteobacteria</taxon>
        <taxon>Enterobacterales</taxon>
        <taxon>Erwiniaceae</taxon>
        <taxon>Pantoea</taxon>
    </lineage>
</organism>
<feature type="transmembrane region" description="Helical" evidence="1">
    <location>
        <begin position="13"/>
        <end position="36"/>
    </location>
</feature>
<dbReference type="Proteomes" id="UP001611251">
    <property type="component" value="Unassembled WGS sequence"/>
</dbReference>
<dbReference type="EMBL" id="JBGFSN010000008">
    <property type="protein sequence ID" value="MFH8135858.1"/>
    <property type="molecule type" value="Genomic_DNA"/>
</dbReference>
<evidence type="ECO:0000313" key="3">
    <source>
        <dbReference type="EMBL" id="MFH8135858.1"/>
    </source>
</evidence>
<sequence length="166" mass="18869">MSDAMTRWLQLPLLAKVGMLAGSVLLLVMLAWLLLLRPQLQRQQQLQLKLTGLKQKAQQRQFQLNQHPALSALLQQQQQTEAQLAAASTHSGSLETLLAARGDQLASWQPDGEPKQLALRLSWREFQPLFSHLQTLQPTPLPARFLLQAEKDRLLAQLWLEVKDEE</sequence>
<reference evidence="3 4" key="1">
    <citation type="submission" date="2024-08" db="EMBL/GenBank/DDBJ databases">
        <title>Pantoea ronii - a newly identified human opportunistic pathogen.</title>
        <authorList>
            <person name="Keidar-Friedman D."/>
            <person name="Sorek N."/>
            <person name="Leshin-Carmel D."/>
            <person name="Tsur A."/>
            <person name="Amsalem M."/>
            <person name="Tolkach D."/>
            <person name="Brosh-Nissimov T."/>
        </authorList>
    </citation>
    <scope>NUCLEOTIDE SEQUENCE [LARGE SCALE GENOMIC DNA]</scope>
    <source>
        <strain evidence="3 4">AA23256</strain>
    </source>
</reference>
<evidence type="ECO:0000259" key="2">
    <source>
        <dbReference type="Pfam" id="PF25319"/>
    </source>
</evidence>
<keyword evidence="1" id="KW-0812">Transmembrane</keyword>
<feature type="domain" description="DNA utilization protein HofO C-terminal" evidence="2">
    <location>
        <begin position="93"/>
        <end position="164"/>
    </location>
</feature>
<keyword evidence="1" id="KW-0472">Membrane</keyword>
<keyword evidence="4" id="KW-1185">Reference proteome</keyword>
<proteinExistence type="predicted"/>
<name>A0ABW7PZV3_9GAMM</name>
<gene>
    <name evidence="3" type="ORF">ABU178_17020</name>
</gene>
<dbReference type="Pfam" id="PF25319">
    <property type="entry name" value="HofO"/>
    <property type="match status" value="1"/>
</dbReference>
<accession>A0ABW7PZV3</accession>
<protein>
    <recommendedName>
        <fullName evidence="2">DNA utilization protein HofO C-terminal domain-containing protein</fullName>
    </recommendedName>
</protein>
<evidence type="ECO:0000256" key="1">
    <source>
        <dbReference type="SAM" id="Phobius"/>
    </source>
</evidence>
<evidence type="ECO:0000313" key="4">
    <source>
        <dbReference type="Proteomes" id="UP001611251"/>
    </source>
</evidence>
<keyword evidence="1" id="KW-1133">Transmembrane helix</keyword>
<dbReference type="RefSeq" id="WP_397217060.1">
    <property type="nucleotide sequence ID" value="NZ_JBGFSN010000008.1"/>
</dbReference>
<comment type="caution">
    <text evidence="3">The sequence shown here is derived from an EMBL/GenBank/DDBJ whole genome shotgun (WGS) entry which is preliminary data.</text>
</comment>